<keyword evidence="1" id="KW-0472">Membrane</keyword>
<proteinExistence type="predicted"/>
<evidence type="ECO:0000256" key="1">
    <source>
        <dbReference type="SAM" id="Phobius"/>
    </source>
</evidence>
<evidence type="ECO:0000313" key="2">
    <source>
        <dbReference type="EMBL" id="JAH32902.1"/>
    </source>
</evidence>
<reference evidence="2" key="2">
    <citation type="journal article" date="2015" name="Fish Shellfish Immunol.">
        <title>Early steps in the European eel (Anguilla anguilla)-Vibrio vulnificus interaction in the gills: Role of the RtxA13 toxin.</title>
        <authorList>
            <person name="Callol A."/>
            <person name="Pajuelo D."/>
            <person name="Ebbesson L."/>
            <person name="Teles M."/>
            <person name="MacKenzie S."/>
            <person name="Amaro C."/>
        </authorList>
    </citation>
    <scope>NUCLEOTIDE SEQUENCE</scope>
</reference>
<keyword evidence="1" id="KW-0812">Transmembrane</keyword>
<dbReference type="EMBL" id="GBXM01075675">
    <property type="protein sequence ID" value="JAH32902.1"/>
    <property type="molecule type" value="Transcribed_RNA"/>
</dbReference>
<dbReference type="AlphaFoldDB" id="A0A0E9RVQ7"/>
<protein>
    <submittedName>
        <fullName evidence="2">Uncharacterized protein</fullName>
    </submittedName>
</protein>
<accession>A0A0E9RVQ7</accession>
<organism evidence="2">
    <name type="scientific">Anguilla anguilla</name>
    <name type="common">European freshwater eel</name>
    <name type="synonym">Muraena anguilla</name>
    <dbReference type="NCBI Taxonomy" id="7936"/>
    <lineage>
        <taxon>Eukaryota</taxon>
        <taxon>Metazoa</taxon>
        <taxon>Chordata</taxon>
        <taxon>Craniata</taxon>
        <taxon>Vertebrata</taxon>
        <taxon>Euteleostomi</taxon>
        <taxon>Actinopterygii</taxon>
        <taxon>Neopterygii</taxon>
        <taxon>Teleostei</taxon>
        <taxon>Anguilliformes</taxon>
        <taxon>Anguillidae</taxon>
        <taxon>Anguilla</taxon>
    </lineage>
</organism>
<sequence>MNPLVCYSPVAYHLSAIFLLVFYVCFMI</sequence>
<name>A0A0E9RVQ7_ANGAN</name>
<feature type="transmembrane region" description="Helical" evidence="1">
    <location>
        <begin position="6"/>
        <end position="26"/>
    </location>
</feature>
<keyword evidence="1" id="KW-1133">Transmembrane helix</keyword>
<reference evidence="2" key="1">
    <citation type="submission" date="2014-11" db="EMBL/GenBank/DDBJ databases">
        <authorList>
            <person name="Amaro Gonzalez C."/>
        </authorList>
    </citation>
    <scope>NUCLEOTIDE SEQUENCE</scope>
</reference>